<dbReference type="Gene3D" id="1.10.10.60">
    <property type="entry name" value="Homeodomain-like"/>
    <property type="match status" value="1"/>
</dbReference>
<feature type="domain" description="HTH myb-type" evidence="8">
    <location>
        <begin position="171"/>
        <end position="223"/>
    </location>
</feature>
<keyword evidence="9" id="KW-1185">Reference proteome</keyword>
<sequence>MARQLSNIELDILLAVEEEEEGEEEVEEEEEEEEREFYFESDHLALKGNKTYNSLLKTIVILESQRTQAIEDLDKLYDARSKAMKDPISFVAQLQNGDLPEFPRPQKIADIPYIDWSQYNITIPDTRMRPQTRHGNVIPQTQINTEQENRKILVRGRAFDESKPETFNQLWTIEEQRRLEELLIEYPPEEVEMRRWTKIANALGNRTPKQVSSRVQKYFIKLLRAGLPIPGRGPKMKLDVKKGLNHRHQRHNFMLFKRSTFFPHNDLSFITNDDSKEHPITEEPEDDIGNICTNDNSELRQIELIKQVKAEKEHESYSVYKHVGYKCMVCREEPLKGTRWHCLQCQTGVNLCGDCAVAQIGAENPTHDPSHRLIPVKPPQYSQSYDVDYSPLNFNNTSYNYNYLDPNFLPE</sequence>
<dbReference type="InterPro" id="IPR001005">
    <property type="entry name" value="SANT/Myb"/>
</dbReference>
<dbReference type="CDD" id="cd00167">
    <property type="entry name" value="SANT"/>
    <property type="match status" value="1"/>
</dbReference>
<dbReference type="GeneID" id="107069753"/>
<dbReference type="Pfam" id="PF00569">
    <property type="entry name" value="ZZ"/>
    <property type="match status" value="1"/>
</dbReference>
<protein>
    <submittedName>
        <fullName evidence="10">ZZ-type zinc finger-containing protein 3</fullName>
    </submittedName>
</protein>
<dbReference type="PANTHER" id="PTHR22705">
    <property type="entry name" value="ZINC FINGER, ZZ DOMAIN CONTAINING 3"/>
    <property type="match status" value="1"/>
</dbReference>
<dbReference type="PROSITE" id="PS01357">
    <property type="entry name" value="ZF_ZZ_1"/>
    <property type="match status" value="1"/>
</dbReference>
<comment type="subcellular location">
    <subcellularLocation>
        <location evidence="1">Nucleus</location>
    </subcellularLocation>
</comment>
<dbReference type="SUPFAM" id="SSF46689">
    <property type="entry name" value="Homeodomain-like"/>
    <property type="match status" value="1"/>
</dbReference>
<dbReference type="Pfam" id="PF00249">
    <property type="entry name" value="Myb_DNA-binding"/>
    <property type="match status" value="1"/>
</dbReference>
<evidence type="ECO:0000259" key="8">
    <source>
        <dbReference type="PROSITE" id="PS51294"/>
    </source>
</evidence>
<reference evidence="10" key="1">
    <citation type="submission" date="2025-08" db="UniProtKB">
        <authorList>
            <consortium name="RefSeq"/>
        </authorList>
    </citation>
    <scope>IDENTIFICATION</scope>
    <source>
        <tissue evidence="10">Whole body</tissue>
    </source>
</reference>
<evidence type="ECO:0000256" key="3">
    <source>
        <dbReference type="ARBA" id="ARBA00022771"/>
    </source>
</evidence>
<dbReference type="SMART" id="SM00717">
    <property type="entry name" value="SANT"/>
    <property type="match status" value="1"/>
</dbReference>
<accession>A0ABM1IRF8</accession>
<feature type="domain" description="ZZ-type" evidence="7">
    <location>
        <begin position="322"/>
        <end position="381"/>
    </location>
</feature>
<dbReference type="PANTHER" id="PTHR22705:SF0">
    <property type="entry name" value="ZZ-TYPE ZINC FINGER-CONTAINING PROTEIN 3"/>
    <property type="match status" value="1"/>
</dbReference>
<dbReference type="InterPro" id="IPR009057">
    <property type="entry name" value="Homeodomain-like_sf"/>
</dbReference>
<gene>
    <name evidence="10" type="primary">LOC107069753</name>
</gene>
<dbReference type="InterPro" id="IPR037830">
    <property type="entry name" value="ZZZ3"/>
</dbReference>
<evidence type="ECO:0000259" key="7">
    <source>
        <dbReference type="PROSITE" id="PS50135"/>
    </source>
</evidence>
<organism evidence="9 10">
    <name type="scientific">Polistes dominula</name>
    <name type="common">European paper wasp</name>
    <name type="synonym">Vespa dominula</name>
    <dbReference type="NCBI Taxonomy" id="743375"/>
    <lineage>
        <taxon>Eukaryota</taxon>
        <taxon>Metazoa</taxon>
        <taxon>Ecdysozoa</taxon>
        <taxon>Arthropoda</taxon>
        <taxon>Hexapoda</taxon>
        <taxon>Insecta</taxon>
        <taxon>Pterygota</taxon>
        <taxon>Neoptera</taxon>
        <taxon>Endopterygota</taxon>
        <taxon>Hymenoptera</taxon>
        <taxon>Apocrita</taxon>
        <taxon>Aculeata</taxon>
        <taxon>Vespoidea</taxon>
        <taxon>Vespidae</taxon>
        <taxon>Polistinae</taxon>
        <taxon>Polistini</taxon>
        <taxon>Polistes</taxon>
    </lineage>
</organism>
<evidence type="ECO:0000259" key="6">
    <source>
        <dbReference type="PROSITE" id="PS50090"/>
    </source>
</evidence>
<keyword evidence="3 5" id="KW-0863">Zinc-finger</keyword>
<dbReference type="Gene3D" id="3.30.60.90">
    <property type="match status" value="1"/>
</dbReference>
<dbReference type="PROSITE" id="PS50135">
    <property type="entry name" value="ZF_ZZ_2"/>
    <property type="match status" value="1"/>
</dbReference>
<dbReference type="InterPro" id="IPR043145">
    <property type="entry name" value="Znf_ZZ_sf"/>
</dbReference>
<evidence type="ECO:0000256" key="4">
    <source>
        <dbReference type="ARBA" id="ARBA00022833"/>
    </source>
</evidence>
<name>A0ABM1IRF8_POLDO</name>
<dbReference type="PROSITE" id="PS50090">
    <property type="entry name" value="MYB_LIKE"/>
    <property type="match status" value="1"/>
</dbReference>
<evidence type="ECO:0000256" key="5">
    <source>
        <dbReference type="PROSITE-ProRule" id="PRU00228"/>
    </source>
</evidence>
<evidence type="ECO:0000313" key="9">
    <source>
        <dbReference type="Proteomes" id="UP000694924"/>
    </source>
</evidence>
<dbReference type="InterPro" id="IPR000433">
    <property type="entry name" value="Znf_ZZ"/>
</dbReference>
<evidence type="ECO:0000313" key="10">
    <source>
        <dbReference type="RefSeq" id="XP_015182795.1"/>
    </source>
</evidence>
<dbReference type="Proteomes" id="UP000694924">
    <property type="component" value="Unplaced"/>
</dbReference>
<dbReference type="PROSITE" id="PS51294">
    <property type="entry name" value="HTH_MYB"/>
    <property type="match status" value="1"/>
</dbReference>
<dbReference type="RefSeq" id="XP_015182795.1">
    <property type="nucleotide sequence ID" value="XM_015327309.1"/>
</dbReference>
<keyword evidence="4" id="KW-0862">Zinc</keyword>
<evidence type="ECO:0000256" key="1">
    <source>
        <dbReference type="ARBA" id="ARBA00004123"/>
    </source>
</evidence>
<keyword evidence="2" id="KW-0479">Metal-binding</keyword>
<dbReference type="InterPro" id="IPR017930">
    <property type="entry name" value="Myb_dom"/>
</dbReference>
<feature type="domain" description="Myb-like" evidence="6">
    <location>
        <begin position="163"/>
        <end position="219"/>
    </location>
</feature>
<evidence type="ECO:0000256" key="2">
    <source>
        <dbReference type="ARBA" id="ARBA00022723"/>
    </source>
</evidence>
<proteinExistence type="predicted"/>
<dbReference type="SUPFAM" id="SSF57850">
    <property type="entry name" value="RING/U-box"/>
    <property type="match status" value="1"/>
</dbReference>